<dbReference type="Proteomes" id="UP000219215">
    <property type="component" value="Chromosome DPRO"/>
</dbReference>
<proteinExistence type="predicted"/>
<dbReference type="OrthoDB" id="5471938at2"/>
<accession>A0A2C8F5P8</accession>
<dbReference type="RefSeq" id="WP_097011059.1">
    <property type="nucleotide sequence ID" value="NZ_LT907975.1"/>
</dbReference>
<dbReference type="KEGG" id="pprf:DPRO_0996"/>
<gene>
    <name evidence="1" type="ORF">DPRO_0996</name>
</gene>
<evidence type="ECO:0000313" key="1">
    <source>
        <dbReference type="EMBL" id="SOB57883.1"/>
    </source>
</evidence>
<sequence>MILDANQLASIRQHNDEELRRGSRATHGYPAHTVQNLLHTVEALKKEKRKWKKLAQTRGKALDKIQAIAGEAKPQED</sequence>
<name>A0A2C8F5P8_9BACT</name>
<organism evidence="1 2">
    <name type="scientific">Pseudodesulfovibrio profundus</name>
    <dbReference type="NCBI Taxonomy" id="57320"/>
    <lineage>
        <taxon>Bacteria</taxon>
        <taxon>Pseudomonadati</taxon>
        <taxon>Thermodesulfobacteriota</taxon>
        <taxon>Desulfovibrionia</taxon>
        <taxon>Desulfovibrionales</taxon>
        <taxon>Desulfovibrionaceae</taxon>
    </lineage>
</organism>
<dbReference type="AlphaFoldDB" id="A0A2C8F5P8"/>
<keyword evidence="2" id="KW-1185">Reference proteome</keyword>
<reference evidence="2" key="1">
    <citation type="submission" date="2017-09" db="EMBL/GenBank/DDBJ databases">
        <authorList>
            <person name="Regsiter A."/>
            <person name="William W."/>
        </authorList>
    </citation>
    <scope>NUCLEOTIDE SEQUENCE [LARGE SCALE GENOMIC DNA]</scope>
    <source>
        <strain evidence="2">500-1</strain>
    </source>
</reference>
<protein>
    <submittedName>
        <fullName evidence="1">Uncharacterized protein</fullName>
    </submittedName>
</protein>
<dbReference type="EMBL" id="LT907975">
    <property type="protein sequence ID" value="SOB57883.1"/>
    <property type="molecule type" value="Genomic_DNA"/>
</dbReference>
<evidence type="ECO:0000313" key="2">
    <source>
        <dbReference type="Proteomes" id="UP000219215"/>
    </source>
</evidence>